<dbReference type="AlphaFoldDB" id="A0A7L5DXB8"/>
<dbReference type="KEGG" id="mrob:HH214_01570"/>
<sequence>MQLFQVNQNAWQIDMLPIDPTKFLKDLLDETAAVHFTNFFNFGADSEQNTFSQLGIAIKKRL</sequence>
<evidence type="ECO:0000313" key="1">
    <source>
        <dbReference type="EMBL" id="QJD94649.1"/>
    </source>
</evidence>
<keyword evidence="2" id="KW-1185">Reference proteome</keyword>
<organism evidence="1 2">
    <name type="scientific">Mucilaginibacter robiniae</name>
    <dbReference type="NCBI Taxonomy" id="2728022"/>
    <lineage>
        <taxon>Bacteria</taxon>
        <taxon>Pseudomonadati</taxon>
        <taxon>Bacteroidota</taxon>
        <taxon>Sphingobacteriia</taxon>
        <taxon>Sphingobacteriales</taxon>
        <taxon>Sphingobacteriaceae</taxon>
        <taxon>Mucilaginibacter</taxon>
    </lineage>
</organism>
<dbReference type="RefSeq" id="WP_169605666.1">
    <property type="nucleotide sequence ID" value="NZ_CP051682.1"/>
</dbReference>
<dbReference type="EMBL" id="CP051682">
    <property type="protein sequence ID" value="QJD94649.1"/>
    <property type="molecule type" value="Genomic_DNA"/>
</dbReference>
<dbReference type="Proteomes" id="UP000503278">
    <property type="component" value="Chromosome"/>
</dbReference>
<name>A0A7L5DXB8_9SPHI</name>
<accession>A0A7L5DXB8</accession>
<proteinExistence type="predicted"/>
<reference evidence="1 2" key="1">
    <citation type="submission" date="2020-04" db="EMBL/GenBank/DDBJ databases">
        <title>Genome sequencing of novel species.</title>
        <authorList>
            <person name="Heo J."/>
            <person name="Kim S.-J."/>
            <person name="Kim J.-S."/>
            <person name="Hong S.-B."/>
            <person name="Kwon S.-W."/>
        </authorList>
    </citation>
    <scope>NUCLEOTIDE SEQUENCE [LARGE SCALE GENOMIC DNA]</scope>
    <source>
        <strain evidence="1 2">F39-2</strain>
    </source>
</reference>
<evidence type="ECO:0000313" key="2">
    <source>
        <dbReference type="Proteomes" id="UP000503278"/>
    </source>
</evidence>
<gene>
    <name evidence="1" type="ORF">HH214_01570</name>
</gene>
<protein>
    <submittedName>
        <fullName evidence="1">Uncharacterized protein</fullName>
    </submittedName>
</protein>